<evidence type="ECO:0000313" key="8">
    <source>
        <dbReference type="EMBL" id="KZM92990.1"/>
    </source>
</evidence>
<sequence length="317" mass="36172">MNSSPLTKQPNLPCIDFSQENTKQGSTSWLATSKNVVSALEEYGCFLATYNDNFSPDLHNAIFESTKQLFDLPLETKLRNTSKTPSHGYVGQEPVVPLYEGLGIENATTLQGAHAFTNLMWPSGNATFCETARLFTEVVAELDQIVMRMVSQSYGIEKHYERLLESTSYLFRLIKYRQRHEKETSLGIVPHTDKSFMSILHQHQVPGLEIKSTNDQWILVDPSPSSFIVMAGDACMAWTNGRIEAPQHRVIMKGTEERYSLGVFTFIRDEIIHTPEELADEEHEIQFQPFDHYKYIDFYYTDEGKKSKCPIKSYCGV</sequence>
<protein>
    <recommendedName>
        <fullName evidence="7">Fe2OG dioxygenase domain-containing protein</fullName>
    </recommendedName>
</protein>
<evidence type="ECO:0000256" key="3">
    <source>
        <dbReference type="ARBA" id="ARBA00023002"/>
    </source>
</evidence>
<dbReference type="FunFam" id="2.60.120.330:FF:000022">
    <property type="entry name" value="Probable 2-oxoglutarate-dependent dioxygenase AOP1.2"/>
    <property type="match status" value="1"/>
</dbReference>
<dbReference type="Pfam" id="PF14226">
    <property type="entry name" value="DIOX_N"/>
    <property type="match status" value="1"/>
</dbReference>
<dbReference type="Proteomes" id="UP000077755">
    <property type="component" value="Chromosome 5"/>
</dbReference>
<keyword evidence="10" id="KW-1185">Reference proteome</keyword>
<keyword evidence="3 6" id="KW-0560">Oxidoreductase</keyword>
<dbReference type="InterPro" id="IPR044861">
    <property type="entry name" value="IPNS-like_FE2OG_OXY"/>
</dbReference>
<evidence type="ECO:0000256" key="6">
    <source>
        <dbReference type="RuleBase" id="RU003682"/>
    </source>
</evidence>
<keyword evidence="4 6" id="KW-0408">Iron</keyword>
<dbReference type="PROSITE" id="PS51471">
    <property type="entry name" value="FE2OG_OXY"/>
    <property type="match status" value="1"/>
</dbReference>
<dbReference type="OMA" id="NDHFCES"/>
<dbReference type="EMBL" id="LNRQ01000005">
    <property type="protein sequence ID" value="KZM92990.1"/>
    <property type="molecule type" value="Genomic_DNA"/>
</dbReference>
<accession>A0A162A027</accession>
<gene>
    <name evidence="8" type="ORF">DCAR_016235</name>
    <name evidence="9" type="ORF">DCAR_0518583</name>
</gene>
<reference evidence="8" key="1">
    <citation type="journal article" date="2016" name="Nat. Genet.">
        <title>A high-quality carrot genome assembly provides new insights into carotenoid accumulation and asterid genome evolution.</title>
        <authorList>
            <person name="Iorizzo M."/>
            <person name="Ellison S."/>
            <person name="Senalik D."/>
            <person name="Zeng P."/>
            <person name="Satapoomin P."/>
            <person name="Huang J."/>
            <person name="Bowman M."/>
            <person name="Iovene M."/>
            <person name="Sanseverino W."/>
            <person name="Cavagnaro P."/>
            <person name="Yildiz M."/>
            <person name="Macko-Podgorni A."/>
            <person name="Moranska E."/>
            <person name="Grzebelus E."/>
            <person name="Grzebelus D."/>
            <person name="Ashrafi H."/>
            <person name="Zheng Z."/>
            <person name="Cheng S."/>
            <person name="Spooner D."/>
            <person name="Van Deynze A."/>
            <person name="Simon P."/>
        </authorList>
    </citation>
    <scope>NUCLEOTIDE SEQUENCE [LARGE SCALE GENOMIC DNA]</scope>
    <source>
        <tissue evidence="8">Leaf</tissue>
    </source>
</reference>
<reference evidence="9" key="2">
    <citation type="submission" date="2022-03" db="EMBL/GenBank/DDBJ databases">
        <title>Draft title - Genomic analysis of global carrot germplasm unveils the trajectory of domestication and the origin of high carotenoid orange carrot.</title>
        <authorList>
            <person name="Iorizzo M."/>
            <person name="Ellison S."/>
            <person name="Senalik D."/>
            <person name="Macko-Podgorni A."/>
            <person name="Grzebelus D."/>
            <person name="Bostan H."/>
            <person name="Rolling W."/>
            <person name="Curaba J."/>
            <person name="Simon P."/>
        </authorList>
    </citation>
    <scope>NUCLEOTIDE SEQUENCE</scope>
    <source>
        <tissue evidence="9">Leaf</tissue>
    </source>
</reference>
<dbReference type="Gene3D" id="2.60.120.330">
    <property type="entry name" value="B-lactam Antibiotic, Isopenicillin N Synthase, Chain"/>
    <property type="match status" value="1"/>
</dbReference>
<dbReference type="SUPFAM" id="SSF51197">
    <property type="entry name" value="Clavaminate synthase-like"/>
    <property type="match status" value="1"/>
</dbReference>
<evidence type="ECO:0000256" key="1">
    <source>
        <dbReference type="ARBA" id="ARBA00008056"/>
    </source>
</evidence>
<dbReference type="AlphaFoldDB" id="A0A162A027"/>
<evidence type="ECO:0000256" key="2">
    <source>
        <dbReference type="ARBA" id="ARBA00022723"/>
    </source>
</evidence>
<dbReference type="InterPro" id="IPR050231">
    <property type="entry name" value="Iron_ascorbate_oxido_reductase"/>
</dbReference>
<organism evidence="8">
    <name type="scientific">Daucus carota subsp. sativus</name>
    <name type="common">Carrot</name>
    <dbReference type="NCBI Taxonomy" id="79200"/>
    <lineage>
        <taxon>Eukaryota</taxon>
        <taxon>Viridiplantae</taxon>
        <taxon>Streptophyta</taxon>
        <taxon>Embryophyta</taxon>
        <taxon>Tracheophyta</taxon>
        <taxon>Spermatophyta</taxon>
        <taxon>Magnoliopsida</taxon>
        <taxon>eudicotyledons</taxon>
        <taxon>Gunneridae</taxon>
        <taxon>Pentapetalae</taxon>
        <taxon>asterids</taxon>
        <taxon>campanulids</taxon>
        <taxon>Apiales</taxon>
        <taxon>Apiaceae</taxon>
        <taxon>Apioideae</taxon>
        <taxon>Scandiceae</taxon>
        <taxon>Daucinae</taxon>
        <taxon>Daucus</taxon>
        <taxon>Daucus sect. Daucus</taxon>
    </lineage>
</organism>
<dbReference type="InterPro" id="IPR005123">
    <property type="entry name" value="Oxoglu/Fe-dep_dioxygenase_dom"/>
</dbReference>
<dbReference type="Pfam" id="PF03171">
    <property type="entry name" value="2OG-FeII_Oxy"/>
    <property type="match status" value="1"/>
</dbReference>
<evidence type="ECO:0000256" key="4">
    <source>
        <dbReference type="ARBA" id="ARBA00023004"/>
    </source>
</evidence>
<keyword evidence="2 6" id="KW-0479">Metal-binding</keyword>
<evidence type="ECO:0000313" key="9">
    <source>
        <dbReference type="EMBL" id="WOG99235.1"/>
    </source>
</evidence>
<evidence type="ECO:0000256" key="5">
    <source>
        <dbReference type="ARBA" id="ARBA00057022"/>
    </source>
</evidence>
<dbReference type="EMBL" id="CP093347">
    <property type="protein sequence ID" value="WOG99235.1"/>
    <property type="molecule type" value="Genomic_DNA"/>
</dbReference>
<dbReference type="InterPro" id="IPR027443">
    <property type="entry name" value="IPNS-like_sf"/>
</dbReference>
<dbReference type="PANTHER" id="PTHR47990">
    <property type="entry name" value="2-OXOGLUTARATE (2OG) AND FE(II)-DEPENDENT OXYGENASE SUPERFAMILY PROTEIN-RELATED"/>
    <property type="match status" value="1"/>
</dbReference>
<dbReference type="InterPro" id="IPR026992">
    <property type="entry name" value="DIOX_N"/>
</dbReference>
<feature type="domain" description="Fe2OG dioxygenase" evidence="7">
    <location>
        <begin position="166"/>
        <end position="269"/>
    </location>
</feature>
<name>A0A162A027_DAUCS</name>
<evidence type="ECO:0000259" key="7">
    <source>
        <dbReference type="PROSITE" id="PS51471"/>
    </source>
</evidence>
<dbReference type="GO" id="GO:0046872">
    <property type="term" value="F:metal ion binding"/>
    <property type="evidence" value="ECO:0007669"/>
    <property type="project" value="UniProtKB-KW"/>
</dbReference>
<evidence type="ECO:0000313" key="10">
    <source>
        <dbReference type="Proteomes" id="UP000077755"/>
    </source>
</evidence>
<dbReference type="KEGG" id="dcr:108222298"/>
<dbReference type="GO" id="GO:0016705">
    <property type="term" value="F:oxidoreductase activity, acting on paired donors, with incorporation or reduction of molecular oxygen"/>
    <property type="evidence" value="ECO:0007669"/>
    <property type="project" value="UniProtKB-ARBA"/>
</dbReference>
<comment type="similarity">
    <text evidence="1 6">Belongs to the iron/ascorbate-dependent oxidoreductase family.</text>
</comment>
<dbReference type="Gramene" id="KZM92990">
    <property type="protein sequence ID" value="KZM92990"/>
    <property type="gene ID" value="DCAR_016235"/>
</dbReference>
<dbReference type="STRING" id="79200.A0A162A027"/>
<proteinExistence type="inferred from homology"/>
<comment type="function">
    <text evidence="5">Probable 2-oxoglutarate-dependent dioxygenase that may be involved in glucosinolates biosynthesis. May play a role in the production of aliphatic glucosinolates.</text>
</comment>